<keyword evidence="4" id="KW-1133">Transmembrane helix</keyword>
<keyword evidence="4" id="KW-0472">Membrane</keyword>
<evidence type="ECO:0000256" key="3">
    <source>
        <dbReference type="SAM" id="MobiDB-lite"/>
    </source>
</evidence>
<keyword evidence="9" id="KW-1185">Reference proteome</keyword>
<dbReference type="CDD" id="cd11756">
    <property type="entry name" value="GH94N_ChvB_NdvB_1_like"/>
    <property type="match status" value="1"/>
</dbReference>
<protein>
    <submittedName>
        <fullName evidence="8">GH36-type glycosyl hydrolase domain-containing protein</fullName>
    </submittedName>
</protein>
<sequence length="2731" mass="290930">MNPETNPKADSPSRSRPVEGKGTRGLLALLLEQAGALDAACDALDRARQAGSELPPAAGAILDHIPLIDAHVRQARGQLLRDGGALPVRADGAVRIRLLAQEAVAWDGGRIERDSLARFLASQEQPLTLAELRLFPAALRIALLGALRRIAARCDSACRERALAAGWAARMIETAERRSGDLVLLVADMARAVQPMGGSFAAELARRLHGRGSALAQALAWIDKRLADDGSGIERMVAAERDTMAADGAAATDCLASLRLLGGIDWRVFAEGIDSVEGVLRADPDGSYPRMDGPTRDLYRRAIERLARRSGRAEPDVAQEALALAGVNRAPAEGGLDLRRRHIGYYLAGQGVTQLEGRLRPQAGPLARLRRRLRAAPLAARIGAMTLLTLLFAAALVACARQGGAGLGLQALIGLLALVGGSQLARALVDMMAAWLAPPAAMPRMDFDDGLPREAQALVAVSARLSNPGQVDALCRDLEVRHLANRDPRLRFCLLADLHDACAEELPGDAALVARAAEAIEALNRRHARRHTFTVTDEDGQPAASTVLVEPFLLLQRPRVWDRGEQAWIGRARRRGQLADLNAWLAARPAEAGRERFASVVGNTAGLAEVRYVIALDAATDLPRDAGRRLVGAIAHPLNQPVLDAGGTRIAEGHAMLRPLVGAAAPGRYACRYRQLWSEGRGTWAAQAGREEQTQAVFGWAAIYDVDAYARVLHERLPDHVLLAPGVVDEGCLHAALDCGVRLEEAFPGSYGEHAVRRHRAVRAAWQSAGWVRRRLGKGKDEGRGGGSGKANPMTPAARWQLFDALRDSLAAPALLALLVLCWSALTEPAFWTAAVLSVFFLPGLLGSLVALSDRPHDAPWRQHLDSWARGARVALVRAALATSFLPHAAWCQLDAAVRAVWRRHVSRRHQLEWRPPALARPARRIENNWLTMWFAPALAVATALLLTFANPYSLFTAAPVLLVWFLSPALAWWTSLPVRPRPPRLSAARQAFLARLARRSWRFFEDHAGPANNWLPVASVQEHPHPLADARTTPAGIGIYLLSALAARDFGYLPPGELVRRLDASLASMVLLERWNGHFLAAYDNATLAPCEPAFVSTEESGWLALALRLLAVGLDELPDAPVAGPPALEGIRATLHVVDELAQAAPQPAAVRRLVDGVWTVLDPRQCRAADTLPGLADCLRYACKAADALLAGVADGDELLRDWAARLAAQCHAAQDDLLALAPWMRAEQEYVLDAGLTRIPTLRELAALEPQGSHPPGLARLVRDGRAHAQVLLRECARLAAQARGFGRMDFAALLDRESGLLALGCHVRESRLDAGNGDLLASEARIASYLAVAQDQLGQGHWWALGRPLRVSGAGQLLLSRTGALSDVLAPQLLLPAWRDALLDHAGRALVRAQAAHGQRNGIPWGFSESACNAVDAQLHFQFRRFGIPAAALERGAANELVAAPYAAMLALPVAPSLALANLERMAQDGLAGGYGFYDAADYTPGRLPHGQRRQVVRTAAARHQGMGLLALLQLLHDAPMQRRFAADPELRAALPLLQEPVPAFGAALPAPYGDRPAQAAPAHGRVVDLAGPAMPEVQLLSNGSYHLMVTGDGAGRSLWGDLPLTRWQPDPLGGRGGLACVVRDSASGELWSSALAPGCGEPERYEAVFAEGRAGFHREDRGLAIRSDVAVAPGEDVELRRIRIRNLGEAPRTLDVTSHAALALPPGAAGQGPRPQVTIDEPSQALLCIAGPAAPTLLHLMTVQGESGAPVFSSTCPDPAGPLPALDDAPSAPVLAIRRRVTLAPGQEATLDLVLGAAATPAAARELAARYRDAGAVGQAVEAAWTHGQAFLRRAGLGEAQAQLYNRLAACLLEPVPGLRAEAGVIERNVRARAALAAYGVDGSLPLLVLQPGPDSMLAREILQAHAYWRARGLAADLVVLCDSRAVREQVERLDPGEREHLHIHLLADVPQEDRILLRAAAHVLLLEERGTLAEQLQRAARPLPALPAPFVPRVQPAPWTTDAPPLEDEPLLAGPHLHDDGAGGFSADGRELVLRAGRALPSLRVHPLANAGFGAVVTQAGTGGSWCGRRTLRLSPDEGEAFYLRDEDSGAAWSPTPWPMPSGEDYVTRHGFGYTLYLHQAHGIRSELRCFVAAEAPLKYSVLRLRNASDAPRRLSVTGYVQWLMDEAEEGAAASPHAGLQVVTGIDVASGALFARNAFGTGFGGKVGFFHVEAACVTATCDRREFVGRHRSLANPAALERSSLAGATGALLDPCAALQAAVELAPGAETELVFLLGAAGPDSLAASRTVQQHGGSKGAALALRQVHAYWDTLLGGVRVDTPDPAFDLYANGWLPYQAVAGTMGCAPGAQLQGALAAVHGHPATLRAQMLRAAREDIGRAGAPVEDFLWLPFALHRYLGVTGDYGVLGEAAGGEPSSGTRLAHDDLYQYCVHGLRGCLRFGPHGLPLQDARMHEDDTESAGRPECLRLAFMLAAVLQRFAEVADRRADFGFATTCRGAALALHAQAGEHGWDGHVYGDGADPGTQAWAVLAGADPARAAAALAHALDAALAADAAPPDGRTLAWTALALAGQGAATRAWEALAKLSPLSSGSGDAACVRYTGTPCAIMENTDAPAAGWACLLLTDALLGIGRTPDRLALAPLLPAGWESLRLRYRTGRTGKTEFTVTVRRATEGELLVLDGREQQGNTIALVDDGREHAIELYVERRPGDTIAGHQYNQPGTRT</sequence>
<dbReference type="RefSeq" id="WP_379681492.1">
    <property type="nucleotide sequence ID" value="NZ_JBHLWP010000020.1"/>
</dbReference>
<dbReference type="SUPFAM" id="SSF74650">
    <property type="entry name" value="Galactose mutarotase-like"/>
    <property type="match status" value="2"/>
</dbReference>
<dbReference type="Proteomes" id="UP001589773">
    <property type="component" value="Unassembled WGS sequence"/>
</dbReference>
<keyword evidence="2" id="KW-0808">Transferase</keyword>
<dbReference type="InterPro" id="IPR010383">
    <property type="entry name" value="Glyco_hydrolase_94_b-supersand"/>
</dbReference>
<name>A0ABV6FL24_9BURK</name>
<feature type="domain" description="Glycosyl hydrolase 94 supersandwich" evidence="5">
    <location>
        <begin position="1778"/>
        <end position="1819"/>
    </location>
</feature>
<feature type="transmembrane region" description="Helical" evidence="4">
    <location>
        <begin position="955"/>
        <end position="975"/>
    </location>
</feature>
<dbReference type="EMBL" id="JBHLWP010000020">
    <property type="protein sequence ID" value="MFC0254224.1"/>
    <property type="molecule type" value="Genomic_DNA"/>
</dbReference>
<keyword evidence="8" id="KW-0378">Hydrolase</keyword>
<comment type="caution">
    <text evidence="8">The sequence shown here is derived from an EMBL/GenBank/DDBJ whole genome shotgun (WGS) entry which is preliminary data.</text>
</comment>
<feature type="transmembrane region" description="Helical" evidence="4">
    <location>
        <begin position="832"/>
        <end position="852"/>
    </location>
</feature>
<evidence type="ECO:0000256" key="4">
    <source>
        <dbReference type="SAM" id="Phobius"/>
    </source>
</evidence>
<feature type="domain" description="Glycosyl hydrolase 94 supersandwich" evidence="5">
    <location>
        <begin position="1579"/>
        <end position="1711"/>
    </location>
</feature>
<dbReference type="InterPro" id="IPR008928">
    <property type="entry name" value="6-hairpin_glycosidase_sf"/>
</dbReference>
<feature type="region of interest" description="Disordered" evidence="3">
    <location>
        <begin position="1"/>
        <end position="20"/>
    </location>
</feature>
<evidence type="ECO:0000259" key="7">
    <source>
        <dbReference type="Pfam" id="PF17167"/>
    </source>
</evidence>
<evidence type="ECO:0000259" key="5">
    <source>
        <dbReference type="Pfam" id="PF06165"/>
    </source>
</evidence>
<evidence type="ECO:0000313" key="8">
    <source>
        <dbReference type="EMBL" id="MFC0254224.1"/>
    </source>
</evidence>
<evidence type="ECO:0000313" key="9">
    <source>
        <dbReference type="Proteomes" id="UP001589773"/>
    </source>
</evidence>
<dbReference type="Gene3D" id="1.50.10.10">
    <property type="match status" value="1"/>
</dbReference>
<feature type="domain" description="Glycoamylase-like" evidence="6">
    <location>
        <begin position="1408"/>
        <end position="1517"/>
    </location>
</feature>
<dbReference type="Pfam" id="PF17167">
    <property type="entry name" value="Glyco_hydro_94"/>
    <property type="match status" value="1"/>
</dbReference>
<dbReference type="InterPro" id="IPR012341">
    <property type="entry name" value="6hp_glycosidase-like_sf"/>
</dbReference>
<dbReference type="InterPro" id="IPR037018">
    <property type="entry name" value="GH65_N"/>
</dbReference>
<evidence type="ECO:0000256" key="1">
    <source>
        <dbReference type="ARBA" id="ARBA00022676"/>
    </source>
</evidence>
<dbReference type="InterPro" id="IPR052047">
    <property type="entry name" value="GH94_Enzymes"/>
</dbReference>
<gene>
    <name evidence="8" type="ORF">ACFFJK_20225</name>
</gene>
<dbReference type="Gene3D" id="2.70.98.40">
    <property type="entry name" value="Glycoside hydrolase, family 65, N-terminal domain"/>
    <property type="match status" value="3"/>
</dbReference>
<feature type="transmembrane region" description="Helical" evidence="4">
    <location>
        <begin position="930"/>
        <end position="949"/>
    </location>
</feature>
<dbReference type="SMART" id="SM01068">
    <property type="entry name" value="CBM_X"/>
    <property type="match status" value="2"/>
</dbReference>
<feature type="domain" description="Glycosyl hydrolase 94 supersandwich" evidence="5">
    <location>
        <begin position="2042"/>
        <end position="2287"/>
    </location>
</feature>
<dbReference type="PANTHER" id="PTHR37469">
    <property type="entry name" value="CELLOBIONIC ACID PHOSPHORYLASE-RELATED"/>
    <property type="match status" value="1"/>
</dbReference>
<keyword evidence="1" id="KW-0328">Glycosyltransferase</keyword>
<feature type="compositionally biased region" description="Basic and acidic residues" evidence="3">
    <location>
        <begin position="11"/>
        <end position="20"/>
    </location>
</feature>
<feature type="transmembrane region" description="Helical" evidence="4">
    <location>
        <begin position="404"/>
        <end position="425"/>
    </location>
</feature>
<dbReference type="InterPro" id="IPR011013">
    <property type="entry name" value="Gal_mutarotase_sf_dom"/>
</dbReference>
<dbReference type="Pfam" id="PF06165">
    <property type="entry name" value="GH94_b-supersand"/>
    <property type="match status" value="3"/>
</dbReference>
<proteinExistence type="predicted"/>
<dbReference type="Gene3D" id="1.50.10.140">
    <property type="match status" value="2"/>
</dbReference>
<dbReference type="Gene3D" id="2.60.420.10">
    <property type="entry name" value="Maltose phosphorylase, domain 3"/>
    <property type="match status" value="1"/>
</dbReference>
<evidence type="ECO:0000259" key="6">
    <source>
        <dbReference type="Pfam" id="PF10091"/>
    </source>
</evidence>
<keyword evidence="4" id="KW-0812">Transmembrane</keyword>
<dbReference type="InterPro" id="IPR037824">
    <property type="entry name" value="GH94N_2_NdvB"/>
</dbReference>
<dbReference type="InterPro" id="IPR019282">
    <property type="entry name" value="Glycoamylase-like_cons_dom"/>
</dbReference>
<dbReference type="SUPFAM" id="SSF48208">
    <property type="entry name" value="Six-hairpin glycosidases"/>
    <property type="match status" value="1"/>
</dbReference>
<feature type="domain" description="Glycosyl hydrolase 94 catalytic" evidence="7">
    <location>
        <begin position="2387"/>
        <end position="2524"/>
    </location>
</feature>
<accession>A0ABV6FL24</accession>
<feature type="transmembrane region" description="Helical" evidence="4">
    <location>
        <begin position="378"/>
        <end position="398"/>
    </location>
</feature>
<dbReference type="PANTHER" id="PTHR37469:SF2">
    <property type="entry name" value="CELLOBIONIC ACID PHOSPHORYLASE"/>
    <property type="match status" value="1"/>
</dbReference>
<organism evidence="8 9">
    <name type="scientific">Massilia consociata</name>
    <dbReference type="NCBI Taxonomy" id="760117"/>
    <lineage>
        <taxon>Bacteria</taxon>
        <taxon>Pseudomonadati</taxon>
        <taxon>Pseudomonadota</taxon>
        <taxon>Betaproteobacteria</taxon>
        <taxon>Burkholderiales</taxon>
        <taxon>Oxalobacteraceae</taxon>
        <taxon>Telluria group</taxon>
        <taxon>Massilia</taxon>
    </lineage>
</organism>
<evidence type="ECO:0000256" key="2">
    <source>
        <dbReference type="ARBA" id="ARBA00022679"/>
    </source>
</evidence>
<dbReference type="Pfam" id="PF10091">
    <property type="entry name" value="Glycoamylase"/>
    <property type="match status" value="1"/>
</dbReference>
<dbReference type="InterPro" id="IPR033432">
    <property type="entry name" value="GH94_catalytic"/>
</dbReference>
<dbReference type="GO" id="GO:0016787">
    <property type="term" value="F:hydrolase activity"/>
    <property type="evidence" value="ECO:0007669"/>
    <property type="project" value="UniProtKB-KW"/>
</dbReference>
<reference evidence="8 9" key="1">
    <citation type="submission" date="2024-09" db="EMBL/GenBank/DDBJ databases">
        <authorList>
            <person name="Sun Q."/>
            <person name="Mori K."/>
        </authorList>
    </citation>
    <scope>NUCLEOTIDE SEQUENCE [LARGE SCALE GENOMIC DNA]</scope>
    <source>
        <strain evidence="8 9">CCM 7792</strain>
    </source>
</reference>